<dbReference type="RefSeq" id="WP_132819521.1">
    <property type="nucleotide sequence ID" value="NZ_SMKI01000219.1"/>
</dbReference>
<feature type="transmembrane region" description="Helical" evidence="8">
    <location>
        <begin position="276"/>
        <end position="298"/>
    </location>
</feature>
<proteinExistence type="inferred from homology"/>
<dbReference type="PANTHER" id="PTHR33406:SF11">
    <property type="entry name" value="MEMBRANE PROTEIN SCO6666-RELATED"/>
    <property type="match status" value="1"/>
</dbReference>
<sequence length="742" mass="77835">MSGIARWCFRHRFIVVGGWLLLLAILAGGVTAAGGAAFSEEYSLPGTESTRAGELLASQSERTSGDSGTIVLHATSGRVTDPAVRADVDKMLARVAEVPEVGAVASPFAPEGAAQISEDGATAYATVTFTEERQSLDTENIQQVMDLGSELRGDTLRVEFGGSVMGELEKPSTSSSELIGLLAAAIVMLFAFGSFVAMAIPLIAAVLALGGAILSIDLLTHAMSVPGTAPIIAAFIGLGVGTDYALFVVARYRNGIRAGLGPEDATVAAMNTSGRAVIFAGGTVAVAMLGLLMLGFSILSGIGLSAAIMVAFAVAVAVTLLPALFALFGTRVLSRRQRARLRNEGPMEAQVSKGWERWAGYVQKRPVPLTITATVLMVALTIPFFSMRLGSSDAGNNPEDTTTRQAYDLLADGFGPGHNGPLLLVAEVPSPQAATALTQLGQEIETVPGVASVQAPPATPDATVRTLRVIPTESPQSEQTSDLIDTLRDRVIPDHEEDGLTVHVGGQTAVHKDFASELSGKMPLFVTIIVVLGCLLLMLAFRSILIPLTAAVMNLLSAGAGFGIVVAVFQWGWGSSALGAGPAGPVESFLPPMMLAVLFGLSMDYEVFLVSRIHEEWLHTGDNNLAVRRGQAATGQLINAVAIIMICVFTAFVFMGMRIIAEFGLGVAVAILLDALVVRTILVPAAMQLFGKWNWYLPRWLDRILPHVSVEGPAAAPAGGERVHARTPADDQGPVLTDRRGT</sequence>
<comment type="caution">
    <text evidence="10">The sequence shown here is derived from an EMBL/GenBank/DDBJ whole genome shotgun (WGS) entry which is preliminary data.</text>
</comment>
<dbReference type="Proteomes" id="UP000295345">
    <property type="component" value="Unassembled WGS sequence"/>
</dbReference>
<gene>
    <name evidence="10" type="ORF">E1283_20260</name>
</gene>
<reference evidence="10 11" key="1">
    <citation type="submission" date="2019-03" db="EMBL/GenBank/DDBJ databases">
        <title>Draft genome sequences of novel Actinobacteria.</title>
        <authorList>
            <person name="Sahin N."/>
            <person name="Ay H."/>
            <person name="Saygin H."/>
        </authorList>
    </citation>
    <scope>NUCLEOTIDE SEQUENCE [LARGE SCALE GENOMIC DNA]</scope>
    <source>
        <strain evidence="10 11">DSM 41900</strain>
    </source>
</reference>
<evidence type="ECO:0000256" key="7">
    <source>
        <dbReference type="SAM" id="MobiDB-lite"/>
    </source>
</evidence>
<organism evidence="10 11">
    <name type="scientific">Streptomyces hainanensis</name>
    <dbReference type="NCBI Taxonomy" id="402648"/>
    <lineage>
        <taxon>Bacteria</taxon>
        <taxon>Bacillati</taxon>
        <taxon>Actinomycetota</taxon>
        <taxon>Actinomycetes</taxon>
        <taxon>Kitasatosporales</taxon>
        <taxon>Streptomycetaceae</taxon>
        <taxon>Streptomyces</taxon>
    </lineage>
</organism>
<evidence type="ECO:0000256" key="8">
    <source>
        <dbReference type="SAM" id="Phobius"/>
    </source>
</evidence>
<evidence type="ECO:0000313" key="11">
    <source>
        <dbReference type="Proteomes" id="UP000295345"/>
    </source>
</evidence>
<evidence type="ECO:0000256" key="6">
    <source>
        <dbReference type="ARBA" id="ARBA00023136"/>
    </source>
</evidence>
<evidence type="ECO:0000256" key="5">
    <source>
        <dbReference type="ARBA" id="ARBA00022989"/>
    </source>
</evidence>
<keyword evidence="6 8" id="KW-0472">Membrane</keyword>
<protein>
    <submittedName>
        <fullName evidence="10">MMPL family transporter</fullName>
    </submittedName>
</protein>
<dbReference type="OrthoDB" id="7051771at2"/>
<feature type="transmembrane region" description="Helical" evidence="8">
    <location>
        <begin position="637"/>
        <end position="657"/>
    </location>
</feature>
<keyword evidence="5 8" id="KW-1133">Transmembrane helix</keyword>
<dbReference type="GO" id="GO:0005886">
    <property type="term" value="C:plasma membrane"/>
    <property type="evidence" value="ECO:0007669"/>
    <property type="project" value="UniProtKB-SubCell"/>
</dbReference>
<evidence type="ECO:0000256" key="2">
    <source>
        <dbReference type="ARBA" id="ARBA00010157"/>
    </source>
</evidence>
<name>A0A4R4T778_9ACTN</name>
<feature type="transmembrane region" description="Helical" evidence="8">
    <location>
        <begin position="548"/>
        <end position="569"/>
    </location>
</feature>
<dbReference type="InterPro" id="IPR050545">
    <property type="entry name" value="Mycobact_MmpL"/>
</dbReference>
<keyword evidence="3" id="KW-1003">Cell membrane</keyword>
<accession>A0A4R4T778</accession>
<comment type="similarity">
    <text evidence="2">Belongs to the resistance-nodulation-cell division (RND) (TC 2.A.6) family. MmpL subfamily.</text>
</comment>
<feature type="domain" description="Membrane transport protein MMPL" evidence="9">
    <location>
        <begin position="457"/>
        <end position="699"/>
    </location>
</feature>
<evidence type="ECO:0000259" key="9">
    <source>
        <dbReference type="Pfam" id="PF03176"/>
    </source>
</evidence>
<comment type="subcellular location">
    <subcellularLocation>
        <location evidence="1">Cell membrane</location>
        <topology evidence="1">Multi-pass membrane protein</topology>
    </subcellularLocation>
</comment>
<feature type="domain" description="Membrane transport protein MMPL" evidence="9">
    <location>
        <begin position="44"/>
        <end position="368"/>
    </location>
</feature>
<keyword evidence="4 8" id="KW-0812">Transmembrane</keyword>
<dbReference type="SUPFAM" id="SSF82866">
    <property type="entry name" value="Multidrug efflux transporter AcrB transmembrane domain"/>
    <property type="match status" value="2"/>
</dbReference>
<evidence type="ECO:0000256" key="1">
    <source>
        <dbReference type="ARBA" id="ARBA00004651"/>
    </source>
</evidence>
<dbReference type="EMBL" id="SMKI01000219">
    <property type="protein sequence ID" value="TDC73008.1"/>
    <property type="molecule type" value="Genomic_DNA"/>
</dbReference>
<dbReference type="Pfam" id="PF03176">
    <property type="entry name" value="MMPL"/>
    <property type="match status" value="2"/>
</dbReference>
<feature type="transmembrane region" description="Helical" evidence="8">
    <location>
        <begin position="178"/>
        <end position="197"/>
    </location>
</feature>
<feature type="transmembrane region" description="Helical" evidence="8">
    <location>
        <begin position="663"/>
        <end position="682"/>
    </location>
</feature>
<feature type="transmembrane region" description="Helical" evidence="8">
    <location>
        <begin position="304"/>
        <end position="328"/>
    </location>
</feature>
<dbReference type="InterPro" id="IPR004869">
    <property type="entry name" value="MMPL_dom"/>
</dbReference>
<keyword evidence="11" id="KW-1185">Reference proteome</keyword>
<dbReference type="AlphaFoldDB" id="A0A4R4T778"/>
<dbReference type="PANTHER" id="PTHR33406">
    <property type="entry name" value="MEMBRANE PROTEIN MJ1562-RELATED"/>
    <property type="match status" value="1"/>
</dbReference>
<feature type="transmembrane region" description="Helical" evidence="8">
    <location>
        <begin position="522"/>
        <end position="541"/>
    </location>
</feature>
<evidence type="ECO:0000313" key="10">
    <source>
        <dbReference type="EMBL" id="TDC73008.1"/>
    </source>
</evidence>
<dbReference type="Gene3D" id="1.20.1640.10">
    <property type="entry name" value="Multidrug efflux transporter AcrB transmembrane domain"/>
    <property type="match status" value="2"/>
</dbReference>
<feature type="transmembrane region" description="Helical" evidence="8">
    <location>
        <begin position="229"/>
        <end position="250"/>
    </location>
</feature>
<evidence type="ECO:0000256" key="3">
    <source>
        <dbReference type="ARBA" id="ARBA00022475"/>
    </source>
</evidence>
<evidence type="ECO:0000256" key="4">
    <source>
        <dbReference type="ARBA" id="ARBA00022692"/>
    </source>
</evidence>
<feature type="region of interest" description="Disordered" evidence="7">
    <location>
        <begin position="716"/>
        <end position="742"/>
    </location>
</feature>
<feature type="transmembrane region" description="Helical" evidence="8">
    <location>
        <begin position="589"/>
        <end position="610"/>
    </location>
</feature>
<feature type="transmembrane region" description="Helical" evidence="8">
    <location>
        <begin position="367"/>
        <end position="386"/>
    </location>
</feature>
<feature type="transmembrane region" description="Helical" evidence="8">
    <location>
        <begin position="202"/>
        <end position="223"/>
    </location>
</feature>